<feature type="domain" description="OmpA-like" evidence="6">
    <location>
        <begin position="528"/>
        <end position="649"/>
    </location>
</feature>
<accession>A0A4R6WKK2</accession>
<dbReference type="Gene3D" id="3.30.1330.60">
    <property type="entry name" value="OmpA-like domain"/>
    <property type="match status" value="1"/>
</dbReference>
<evidence type="ECO:0000256" key="1">
    <source>
        <dbReference type="ARBA" id="ARBA00004442"/>
    </source>
</evidence>
<dbReference type="SUPFAM" id="SSF82171">
    <property type="entry name" value="DPP6 N-terminal domain-like"/>
    <property type="match status" value="1"/>
</dbReference>
<feature type="signal peptide" evidence="5">
    <location>
        <begin position="1"/>
        <end position="22"/>
    </location>
</feature>
<dbReference type="InterPro" id="IPR006664">
    <property type="entry name" value="OMP_bac"/>
</dbReference>
<keyword evidence="5" id="KW-0732">Signal</keyword>
<dbReference type="InterPro" id="IPR011990">
    <property type="entry name" value="TPR-like_helical_dom_sf"/>
</dbReference>
<evidence type="ECO:0000259" key="6">
    <source>
        <dbReference type="PROSITE" id="PS51123"/>
    </source>
</evidence>
<dbReference type="CDD" id="cd07185">
    <property type="entry name" value="OmpA_C-like"/>
    <property type="match status" value="1"/>
</dbReference>
<keyword evidence="2 4" id="KW-0472">Membrane</keyword>
<dbReference type="Pfam" id="PF07676">
    <property type="entry name" value="PD40"/>
    <property type="match status" value="2"/>
</dbReference>
<dbReference type="PANTHER" id="PTHR30329">
    <property type="entry name" value="STATOR ELEMENT OF FLAGELLAR MOTOR COMPLEX"/>
    <property type="match status" value="1"/>
</dbReference>
<evidence type="ECO:0000313" key="7">
    <source>
        <dbReference type="EMBL" id="TDQ81066.1"/>
    </source>
</evidence>
<dbReference type="InterPro" id="IPR006665">
    <property type="entry name" value="OmpA-like"/>
</dbReference>
<dbReference type="RefSeq" id="WP_133582843.1">
    <property type="nucleotide sequence ID" value="NZ_SNYV01000005.1"/>
</dbReference>
<dbReference type="SUPFAM" id="SSF48452">
    <property type="entry name" value="TPR-like"/>
    <property type="match status" value="1"/>
</dbReference>
<dbReference type="InterPro" id="IPR036737">
    <property type="entry name" value="OmpA-like_sf"/>
</dbReference>
<name>A0A4R6WKK2_9SPHI</name>
<dbReference type="Pfam" id="PF00691">
    <property type="entry name" value="OmpA"/>
    <property type="match status" value="1"/>
</dbReference>
<dbReference type="EMBL" id="SNYV01000005">
    <property type="protein sequence ID" value="TDQ81066.1"/>
    <property type="molecule type" value="Genomic_DNA"/>
</dbReference>
<dbReference type="InterPro" id="IPR050330">
    <property type="entry name" value="Bact_OuterMem_StrucFunc"/>
</dbReference>
<dbReference type="PROSITE" id="PS51123">
    <property type="entry name" value="OMPA_2"/>
    <property type="match status" value="1"/>
</dbReference>
<evidence type="ECO:0000256" key="2">
    <source>
        <dbReference type="ARBA" id="ARBA00023136"/>
    </source>
</evidence>
<sequence length="649" mass="72085">MRTKKYFNTVMVAVALSLSVGAVQGQEQPSRRNRADQFYKEMQYAKAALAYEKLVDVKKPSVSNMERLAHSYFYIKQYDLAENWYARLVAQKSVTPELRLNYAEVLKQQGKYAEAKAQYEQLLASEGKNEAILNAIHGADSALVWMRNPTRHDIRNEQGVNTSLAEFSVVKTNNGVMYAAEPNSLLQAKSGMTGQAFLRIYAAERKADGSLVYPNQVASSINGSTYHVGPIATNAAEDVLYVTRTFAGKDGERFKADGAKWNKHNLELKIFRKKGAEWVEEDFAYNNVKEYSLGHAFLSPDEQTLYYASDMPGGKGGVDIWYSELQADGSWGVPQNVGDVINTAGDEMFPTLAGKEIYFSSTGHVGMGGLDIFKAKGEKAKYEGVKNLGYPINSASDDFAYVEYGETVDNKVGYLSSNRKGGVGSDDIYSFVFQKPKIRIVLEGVTRDRKTGELLPVSTVTLFGAAGDIVSKGQTDNAAQISFEVAPNTVFRLLGEKKGYHADSVLVSAVMPTKDTVIRYTMNLTPVMKVGDKFILENIHYDFDKHNIRPDAAKILDRLVATMRDNPTLKVELSSHTDSRGSDSYNEKLSQRRAQSAVDYLVTRGIARERLVAKGYGEKRLLNRCSNGVDCTKAEHQANRRTEVEVLEL</sequence>
<evidence type="ECO:0000256" key="4">
    <source>
        <dbReference type="PROSITE-ProRule" id="PRU00473"/>
    </source>
</evidence>
<evidence type="ECO:0000313" key="8">
    <source>
        <dbReference type="Proteomes" id="UP000295292"/>
    </source>
</evidence>
<dbReference type="PRINTS" id="PR01021">
    <property type="entry name" value="OMPADOMAIN"/>
</dbReference>
<evidence type="ECO:0000256" key="5">
    <source>
        <dbReference type="SAM" id="SignalP"/>
    </source>
</evidence>
<reference evidence="7 8" key="1">
    <citation type="submission" date="2019-03" db="EMBL/GenBank/DDBJ databases">
        <title>Genomic Encyclopedia of Archaeal and Bacterial Type Strains, Phase II (KMG-II): from individual species to whole genera.</title>
        <authorList>
            <person name="Goeker M."/>
        </authorList>
    </citation>
    <scope>NUCLEOTIDE SEQUENCE [LARGE SCALE GENOMIC DNA]</scope>
    <source>
        <strain evidence="7 8">DSM 28353</strain>
    </source>
</reference>
<dbReference type="Proteomes" id="UP000295292">
    <property type="component" value="Unassembled WGS sequence"/>
</dbReference>
<comment type="caution">
    <text evidence="7">The sequence shown here is derived from an EMBL/GenBank/DDBJ whole genome shotgun (WGS) entry which is preliminary data.</text>
</comment>
<feature type="chain" id="PRO_5020193538" evidence="5">
    <location>
        <begin position="23"/>
        <end position="649"/>
    </location>
</feature>
<dbReference type="Gene3D" id="1.25.40.10">
    <property type="entry name" value="Tetratricopeptide repeat domain"/>
    <property type="match status" value="1"/>
</dbReference>
<dbReference type="OrthoDB" id="9809364at2"/>
<keyword evidence="3" id="KW-0998">Cell outer membrane</keyword>
<protein>
    <submittedName>
        <fullName evidence="7">WD40 repeat protein</fullName>
    </submittedName>
</protein>
<dbReference type="SUPFAM" id="SSF103088">
    <property type="entry name" value="OmpA-like"/>
    <property type="match status" value="1"/>
</dbReference>
<dbReference type="PANTHER" id="PTHR30329:SF21">
    <property type="entry name" value="LIPOPROTEIN YIAD-RELATED"/>
    <property type="match status" value="1"/>
</dbReference>
<keyword evidence="8" id="KW-1185">Reference proteome</keyword>
<comment type="subcellular location">
    <subcellularLocation>
        <location evidence="1">Cell outer membrane</location>
    </subcellularLocation>
</comment>
<proteinExistence type="predicted"/>
<gene>
    <name evidence="7" type="ORF">CLV99_0438</name>
</gene>
<dbReference type="GO" id="GO:0009279">
    <property type="term" value="C:cell outer membrane"/>
    <property type="evidence" value="ECO:0007669"/>
    <property type="project" value="UniProtKB-SubCell"/>
</dbReference>
<dbReference type="AlphaFoldDB" id="A0A4R6WKK2"/>
<organism evidence="7 8">
    <name type="scientific">Sphingobacterium yanglingense</name>
    <dbReference type="NCBI Taxonomy" id="1437280"/>
    <lineage>
        <taxon>Bacteria</taxon>
        <taxon>Pseudomonadati</taxon>
        <taxon>Bacteroidota</taxon>
        <taxon>Sphingobacteriia</taxon>
        <taxon>Sphingobacteriales</taxon>
        <taxon>Sphingobacteriaceae</taxon>
        <taxon>Sphingobacterium</taxon>
    </lineage>
</organism>
<evidence type="ECO:0000256" key="3">
    <source>
        <dbReference type="ARBA" id="ARBA00023237"/>
    </source>
</evidence>
<dbReference type="InterPro" id="IPR011659">
    <property type="entry name" value="WD40"/>
</dbReference>